<evidence type="ECO:0000313" key="3">
    <source>
        <dbReference type="EMBL" id="MEZ0475051.1"/>
    </source>
</evidence>
<feature type="domain" description="Putative sensor" evidence="2">
    <location>
        <begin position="114"/>
        <end position="305"/>
    </location>
</feature>
<gene>
    <name evidence="3" type="ORF">AB6713_10560</name>
</gene>
<feature type="transmembrane region" description="Helical" evidence="1">
    <location>
        <begin position="270"/>
        <end position="290"/>
    </location>
</feature>
<dbReference type="Pfam" id="PF22564">
    <property type="entry name" value="HAAS"/>
    <property type="match status" value="1"/>
</dbReference>
<feature type="transmembrane region" description="Helical" evidence="1">
    <location>
        <begin position="134"/>
        <end position="156"/>
    </location>
</feature>
<evidence type="ECO:0000313" key="4">
    <source>
        <dbReference type="Proteomes" id="UP001566331"/>
    </source>
</evidence>
<keyword evidence="1" id="KW-0472">Membrane</keyword>
<feature type="transmembrane region" description="Helical" evidence="1">
    <location>
        <begin position="205"/>
        <end position="227"/>
    </location>
</feature>
<keyword evidence="1" id="KW-1133">Transmembrane helix</keyword>
<comment type="caution">
    <text evidence="3">The sequence shown here is derived from an EMBL/GenBank/DDBJ whole genome shotgun (WGS) entry which is preliminary data.</text>
</comment>
<organism evidence="3 4">
    <name type="scientific">Luteimonas salinilitoris</name>
    <dbReference type="NCBI Taxonomy" id="3237697"/>
    <lineage>
        <taxon>Bacteria</taxon>
        <taxon>Pseudomonadati</taxon>
        <taxon>Pseudomonadota</taxon>
        <taxon>Gammaproteobacteria</taxon>
        <taxon>Lysobacterales</taxon>
        <taxon>Lysobacteraceae</taxon>
        <taxon>Luteimonas</taxon>
    </lineage>
</organism>
<evidence type="ECO:0000256" key="1">
    <source>
        <dbReference type="SAM" id="Phobius"/>
    </source>
</evidence>
<keyword evidence="4" id="KW-1185">Reference proteome</keyword>
<protein>
    <submittedName>
        <fullName evidence="3">Sensor domain-containing protein</fullName>
    </submittedName>
</protein>
<dbReference type="EMBL" id="JBFWIC010000012">
    <property type="protein sequence ID" value="MEZ0475051.1"/>
    <property type="molecule type" value="Genomic_DNA"/>
</dbReference>
<accession>A0ABV4HQN3</accession>
<sequence length="312" mass="34045">MNTQRLPTTIPEYLEHLRRSLAGADPALIQDALYDAEEYLRSELAENPGKSQAEVIAAVASSYGAPDEVADIYRDTEVKVQTALRSPAPPARKSMLGRFFGVAADPRAYAALFYMVLALATGIFYFTWVVTGLSLSAGLAVLIVGIPFAILFFGSIRVLSLVEGRLVEVMLGERMPRRPLYTARGRTLLQRIGDMFTDPRSWSTLLYMLLMLPLGIAYFTVAVTMISVSASAIAAPVLVWLGIAEAAIDVSGWQVLYIDHDMIGTSLEPWALPLLFVCGVLLLFVTLHVARGLGRLHGLLAKHLLVKTVQPA</sequence>
<feature type="transmembrane region" description="Helical" evidence="1">
    <location>
        <begin position="108"/>
        <end position="128"/>
    </location>
</feature>
<dbReference type="InterPro" id="IPR025828">
    <property type="entry name" value="Put_sensor_dom"/>
</dbReference>
<dbReference type="RefSeq" id="WP_370564894.1">
    <property type="nucleotide sequence ID" value="NZ_JBFWIB010000011.1"/>
</dbReference>
<reference evidence="3 4" key="1">
    <citation type="submission" date="2024-07" db="EMBL/GenBank/DDBJ databases">
        <title>Luteimonas salilacus sp. nov., isolated from the shore soil of Salt Lake in Tibet of China.</title>
        <authorList>
            <person name="Zhang X."/>
            <person name="Li A."/>
        </authorList>
    </citation>
    <scope>NUCLEOTIDE SEQUENCE [LARGE SCALE GENOMIC DNA]</scope>
    <source>
        <strain evidence="3 4">B3-2-R+30</strain>
    </source>
</reference>
<dbReference type="Proteomes" id="UP001566331">
    <property type="component" value="Unassembled WGS sequence"/>
</dbReference>
<dbReference type="Pfam" id="PF13796">
    <property type="entry name" value="Sensor"/>
    <property type="match status" value="1"/>
</dbReference>
<name>A0ABV4HQN3_9GAMM</name>
<feature type="transmembrane region" description="Helical" evidence="1">
    <location>
        <begin position="233"/>
        <end position="258"/>
    </location>
</feature>
<proteinExistence type="predicted"/>
<evidence type="ECO:0000259" key="2">
    <source>
        <dbReference type="Pfam" id="PF13796"/>
    </source>
</evidence>
<keyword evidence="1" id="KW-0812">Transmembrane</keyword>